<comment type="caution">
    <text evidence="8">The sequence shown here is derived from an EMBL/GenBank/DDBJ whole genome shotgun (WGS) entry which is preliminary data.</text>
</comment>
<dbReference type="PANTHER" id="PTHR12001">
    <property type="entry name" value="GERANYLGERANYL PYROPHOSPHATE SYNTHASE"/>
    <property type="match status" value="1"/>
</dbReference>
<evidence type="ECO:0000256" key="4">
    <source>
        <dbReference type="ARBA" id="ARBA00022723"/>
    </source>
</evidence>
<dbReference type="OrthoDB" id="4497239at2"/>
<dbReference type="CDD" id="cd00685">
    <property type="entry name" value="Trans_IPPS_HT"/>
    <property type="match status" value="1"/>
</dbReference>
<dbReference type="InterPro" id="IPR000092">
    <property type="entry name" value="Polyprenyl_synt"/>
</dbReference>
<dbReference type="AlphaFoldDB" id="A0A7J5UM31"/>
<keyword evidence="4" id="KW-0479">Metal-binding</keyword>
<accession>A0A7J5UM31</accession>
<dbReference type="PROSITE" id="PS00444">
    <property type="entry name" value="POLYPRENYL_SYNTHASE_2"/>
    <property type="match status" value="1"/>
</dbReference>
<evidence type="ECO:0000313" key="9">
    <source>
        <dbReference type="Proteomes" id="UP000451860"/>
    </source>
</evidence>
<comment type="similarity">
    <text evidence="2 6">Belongs to the FPP/GGPP synthase family.</text>
</comment>
<dbReference type="GO" id="GO:0008299">
    <property type="term" value="P:isoprenoid biosynthetic process"/>
    <property type="evidence" value="ECO:0007669"/>
    <property type="project" value="InterPro"/>
</dbReference>
<gene>
    <name evidence="8" type="ORF">GB883_15550</name>
</gene>
<dbReference type="PROSITE" id="PS00723">
    <property type="entry name" value="POLYPRENYL_SYNTHASE_1"/>
    <property type="match status" value="1"/>
</dbReference>
<feature type="compositionally biased region" description="Gly residues" evidence="7">
    <location>
        <begin position="1"/>
        <end position="10"/>
    </location>
</feature>
<evidence type="ECO:0000256" key="2">
    <source>
        <dbReference type="ARBA" id="ARBA00006706"/>
    </source>
</evidence>
<feature type="region of interest" description="Disordered" evidence="7">
    <location>
        <begin position="1"/>
        <end position="22"/>
    </location>
</feature>
<dbReference type="PANTHER" id="PTHR12001:SF85">
    <property type="entry name" value="SHORT CHAIN ISOPRENYL DIPHOSPHATE SYNTHASE"/>
    <property type="match status" value="1"/>
</dbReference>
<reference evidence="8 9" key="1">
    <citation type="submission" date="2019-10" db="EMBL/GenBank/DDBJ databases">
        <title>Georgenia wutianyii sp. nov. and Georgenia yuyongxinii sp. nov. isolated from plateau pika (Ochotona curzoniae) in the Qinghai-Tibet plateau of China.</title>
        <authorList>
            <person name="Tian Z."/>
        </authorList>
    </citation>
    <scope>NUCLEOTIDE SEQUENCE [LARGE SCALE GENOMIC DNA]</scope>
    <source>
        <strain evidence="8 9">DSM 21501</strain>
    </source>
</reference>
<evidence type="ECO:0000256" key="1">
    <source>
        <dbReference type="ARBA" id="ARBA00001946"/>
    </source>
</evidence>
<dbReference type="GO" id="GO:0004659">
    <property type="term" value="F:prenyltransferase activity"/>
    <property type="evidence" value="ECO:0007669"/>
    <property type="project" value="InterPro"/>
</dbReference>
<evidence type="ECO:0000256" key="5">
    <source>
        <dbReference type="ARBA" id="ARBA00022842"/>
    </source>
</evidence>
<evidence type="ECO:0000256" key="6">
    <source>
        <dbReference type="RuleBase" id="RU004466"/>
    </source>
</evidence>
<organism evidence="8 9">
    <name type="scientific">Georgenia thermotolerans</name>
    <dbReference type="NCBI Taxonomy" id="527326"/>
    <lineage>
        <taxon>Bacteria</taxon>
        <taxon>Bacillati</taxon>
        <taxon>Actinomycetota</taxon>
        <taxon>Actinomycetes</taxon>
        <taxon>Micrococcales</taxon>
        <taxon>Bogoriellaceae</taxon>
        <taxon>Georgenia</taxon>
    </lineage>
</organism>
<dbReference type="InterPro" id="IPR008949">
    <property type="entry name" value="Isoprenoid_synthase_dom_sf"/>
</dbReference>
<dbReference type="EMBL" id="WHJE01000090">
    <property type="protein sequence ID" value="KAE8763164.1"/>
    <property type="molecule type" value="Genomic_DNA"/>
</dbReference>
<dbReference type="RefSeq" id="WP_152202581.1">
    <property type="nucleotide sequence ID" value="NZ_VUKF01000015.1"/>
</dbReference>
<proteinExistence type="inferred from homology"/>
<evidence type="ECO:0000256" key="7">
    <source>
        <dbReference type="SAM" id="MobiDB-lite"/>
    </source>
</evidence>
<evidence type="ECO:0000256" key="3">
    <source>
        <dbReference type="ARBA" id="ARBA00022679"/>
    </source>
</evidence>
<dbReference type="Pfam" id="PF00348">
    <property type="entry name" value="polyprenyl_synt"/>
    <property type="match status" value="1"/>
</dbReference>
<evidence type="ECO:0000313" key="8">
    <source>
        <dbReference type="EMBL" id="KAE8763164.1"/>
    </source>
</evidence>
<comment type="cofactor">
    <cofactor evidence="1">
        <name>Mg(2+)</name>
        <dbReference type="ChEBI" id="CHEBI:18420"/>
    </cofactor>
</comment>
<dbReference type="SFLD" id="SFLDS00005">
    <property type="entry name" value="Isoprenoid_Synthase_Type_I"/>
    <property type="match status" value="1"/>
</dbReference>
<keyword evidence="9" id="KW-1185">Reference proteome</keyword>
<keyword evidence="3 6" id="KW-0808">Transferase</keyword>
<dbReference type="InterPro" id="IPR033749">
    <property type="entry name" value="Polyprenyl_synt_CS"/>
</dbReference>
<sequence length="360" mass="37138">MTAGPDGGAPRGANGVTPGHARPTRADAALHRFLAARRGGVDAHDAELWAALERAADGGKRFRPLLLLSVHEALGGTEAAAAAEVAAAMELLHTAFVVHDDVIDGDRTRRGRPNVSGTFADRARRAGAAPARAEHYGDVAGLLAGDLALAGAVRTVALCGAPPPTVRRLLDLLERALRISAAGELADVRLSLTGGADLGEILTMEEHKTAVYSFELPLQAGAVLAGADEAVTARLGELGRLLGVAFQLRDDLDGVFGEEAVTGKPALSDLREGKCTPLIAHARTTPWWPELAPYVGDPAIDAAAAARVRELLTAAGSRRFIEDLAASYGEAARAVAEPLDLGADLGGWIAATTAGLARVA</sequence>
<dbReference type="Gene3D" id="1.10.600.10">
    <property type="entry name" value="Farnesyl Diphosphate Synthase"/>
    <property type="match status" value="1"/>
</dbReference>
<dbReference type="Proteomes" id="UP000451860">
    <property type="component" value="Unassembled WGS sequence"/>
</dbReference>
<dbReference type="GO" id="GO:0046872">
    <property type="term" value="F:metal ion binding"/>
    <property type="evidence" value="ECO:0007669"/>
    <property type="project" value="UniProtKB-KW"/>
</dbReference>
<protein>
    <submittedName>
        <fullName evidence="8">Polyprenyl synthetase family protein</fullName>
    </submittedName>
</protein>
<keyword evidence="5" id="KW-0460">Magnesium</keyword>
<dbReference type="SUPFAM" id="SSF48576">
    <property type="entry name" value="Terpenoid synthases"/>
    <property type="match status" value="1"/>
</dbReference>
<name>A0A7J5UM31_9MICO</name>